<dbReference type="OrthoDB" id="2499360at2759"/>
<keyword evidence="1" id="KW-0732">Signal</keyword>
<evidence type="ECO:0000313" key="3">
    <source>
        <dbReference type="Proteomes" id="UP000765509"/>
    </source>
</evidence>
<sequence>MHPKLAALLLALNVSTALATIHTKCYNYYFQKDGCVFAAADDRNRCNASAKPVHGGAVKFQMESQNMRRAISQTLVRRYDTQDPKNSYPVVKGAGICGKYDTSQDDGVCLWSGKKSARYDINEAGWLNYYIQRKGNPNQTWYAPVIDGCHFDLESPEKACSEIAFTNKTFEALGPSEEERLLGGVKNIIWDFDNLQGIHSQQGPV</sequence>
<dbReference type="AlphaFoldDB" id="A0A9Q3CWP0"/>
<reference evidence="2" key="1">
    <citation type="submission" date="2021-03" db="EMBL/GenBank/DDBJ databases">
        <title>Draft genome sequence of rust myrtle Austropuccinia psidii MF-1, a brazilian biotype.</title>
        <authorList>
            <person name="Quecine M.C."/>
            <person name="Pachon D.M.R."/>
            <person name="Bonatelli M.L."/>
            <person name="Correr F.H."/>
            <person name="Franceschini L.M."/>
            <person name="Leite T.F."/>
            <person name="Margarido G.R.A."/>
            <person name="Almeida C.A."/>
            <person name="Ferrarezi J.A."/>
            <person name="Labate C.A."/>
        </authorList>
    </citation>
    <scope>NUCLEOTIDE SEQUENCE</scope>
    <source>
        <strain evidence="2">MF-1</strain>
    </source>
</reference>
<proteinExistence type="predicted"/>
<evidence type="ECO:0000313" key="2">
    <source>
        <dbReference type="EMBL" id="MBW0492659.1"/>
    </source>
</evidence>
<feature type="chain" id="PRO_5040350118" description="Secreted protein" evidence="1">
    <location>
        <begin position="20"/>
        <end position="205"/>
    </location>
</feature>
<feature type="signal peptide" evidence="1">
    <location>
        <begin position="1"/>
        <end position="19"/>
    </location>
</feature>
<dbReference type="Proteomes" id="UP000765509">
    <property type="component" value="Unassembled WGS sequence"/>
</dbReference>
<accession>A0A9Q3CWP0</accession>
<dbReference type="EMBL" id="AVOT02011695">
    <property type="protein sequence ID" value="MBW0492659.1"/>
    <property type="molecule type" value="Genomic_DNA"/>
</dbReference>
<evidence type="ECO:0000256" key="1">
    <source>
        <dbReference type="SAM" id="SignalP"/>
    </source>
</evidence>
<comment type="caution">
    <text evidence="2">The sequence shown here is derived from an EMBL/GenBank/DDBJ whole genome shotgun (WGS) entry which is preliminary data.</text>
</comment>
<organism evidence="2 3">
    <name type="scientific">Austropuccinia psidii MF-1</name>
    <dbReference type="NCBI Taxonomy" id="1389203"/>
    <lineage>
        <taxon>Eukaryota</taxon>
        <taxon>Fungi</taxon>
        <taxon>Dikarya</taxon>
        <taxon>Basidiomycota</taxon>
        <taxon>Pucciniomycotina</taxon>
        <taxon>Pucciniomycetes</taxon>
        <taxon>Pucciniales</taxon>
        <taxon>Sphaerophragmiaceae</taxon>
        <taxon>Austropuccinia</taxon>
    </lineage>
</organism>
<protein>
    <recommendedName>
        <fullName evidence="4">Secreted protein</fullName>
    </recommendedName>
</protein>
<evidence type="ECO:0008006" key="4">
    <source>
        <dbReference type="Google" id="ProtNLM"/>
    </source>
</evidence>
<gene>
    <name evidence="2" type="ORF">O181_032374</name>
</gene>
<name>A0A9Q3CWP0_9BASI</name>
<keyword evidence="3" id="KW-1185">Reference proteome</keyword>